<name>A0ABT3QFP6_9PROT</name>
<accession>A0ABT3QFP6</accession>
<dbReference type="EMBL" id="JAPIUZ010000004">
    <property type="protein sequence ID" value="MCX2564106.1"/>
    <property type="molecule type" value="Genomic_DNA"/>
</dbReference>
<evidence type="ECO:0008006" key="4">
    <source>
        <dbReference type="Google" id="ProtNLM"/>
    </source>
</evidence>
<evidence type="ECO:0000313" key="2">
    <source>
        <dbReference type="EMBL" id="MCX2564106.1"/>
    </source>
</evidence>
<feature type="chain" id="PRO_5047530212" description="DUF2125 domain-containing protein" evidence="1">
    <location>
        <begin position="26"/>
        <end position="307"/>
    </location>
</feature>
<gene>
    <name evidence="2" type="ORF">OQ497_09050</name>
</gene>
<proteinExistence type="predicted"/>
<dbReference type="RefSeq" id="WP_173559859.1">
    <property type="nucleotide sequence ID" value="NZ_JAPIUZ010000004.1"/>
</dbReference>
<reference evidence="2 3" key="1">
    <citation type="submission" date="2022-11" db="EMBL/GenBank/DDBJ databases">
        <title>Genome sequencing of Acetobacter type strain.</title>
        <authorList>
            <person name="Heo J."/>
            <person name="Lee D."/>
            <person name="Han B.-H."/>
            <person name="Hong S.-B."/>
            <person name="Kwon S.-W."/>
        </authorList>
    </citation>
    <scope>NUCLEOTIDE SEQUENCE [LARGE SCALE GENOMIC DNA]</scope>
    <source>
        <strain evidence="2 3">KACC 21253</strain>
    </source>
</reference>
<keyword evidence="1" id="KW-0732">Signal</keyword>
<evidence type="ECO:0000313" key="3">
    <source>
        <dbReference type="Proteomes" id="UP001301152"/>
    </source>
</evidence>
<organism evidence="2 3">
    <name type="scientific">Acetobacter thailandicus</name>
    <dbReference type="NCBI Taxonomy" id="1502842"/>
    <lineage>
        <taxon>Bacteria</taxon>
        <taxon>Pseudomonadati</taxon>
        <taxon>Pseudomonadota</taxon>
        <taxon>Alphaproteobacteria</taxon>
        <taxon>Acetobacterales</taxon>
        <taxon>Acetobacteraceae</taxon>
        <taxon>Acetobacter</taxon>
    </lineage>
</organism>
<sequence length="307" mass="31519">MKTRHILPLASLTFVSVAFSPRTFAAPPAACAIVNHGGKQVTDKNITYTSSTISTPDHKTSLSIGEMSYTISAAASATDLQDQADAASLLLVSAMVGHHNAACSAWLKKQGQAIATGLEAGQSYNLTWSNASISHQKTGISLSSAALSLSGKTGEGNAAASLAMQGLAYKNIANQDLLPESAHAAFSLPSSELPGLMAAIGGKTKEAPAVHVTISDLSAQNSDITLGGHGSAVLTGNVDATSAEGHLEIQNIESLIQKVRAIGQLKLAAALVMARFVSHRESDGGNSWNATWSGGILTVNGIPLPIK</sequence>
<comment type="caution">
    <text evidence="2">The sequence shown here is derived from an EMBL/GenBank/DDBJ whole genome shotgun (WGS) entry which is preliminary data.</text>
</comment>
<protein>
    <recommendedName>
        <fullName evidence="4">DUF2125 domain-containing protein</fullName>
    </recommendedName>
</protein>
<evidence type="ECO:0000256" key="1">
    <source>
        <dbReference type="SAM" id="SignalP"/>
    </source>
</evidence>
<keyword evidence="3" id="KW-1185">Reference proteome</keyword>
<feature type="signal peptide" evidence="1">
    <location>
        <begin position="1"/>
        <end position="25"/>
    </location>
</feature>
<dbReference type="Proteomes" id="UP001301152">
    <property type="component" value="Unassembled WGS sequence"/>
</dbReference>